<evidence type="ECO:0000313" key="8">
    <source>
        <dbReference type="EMBL" id="MCP2729973.1"/>
    </source>
</evidence>
<keyword evidence="5 6" id="KW-0482">Metalloprotease</keyword>
<keyword evidence="1 6" id="KW-0645">Protease</keyword>
<comment type="caution">
    <text evidence="8">The sequence shown here is derived from an EMBL/GenBank/DDBJ whole genome shotgun (WGS) entry which is preliminary data.</text>
</comment>
<evidence type="ECO:0000256" key="1">
    <source>
        <dbReference type="ARBA" id="ARBA00022670"/>
    </source>
</evidence>
<evidence type="ECO:0000259" key="7">
    <source>
        <dbReference type="Pfam" id="PF01432"/>
    </source>
</evidence>
<dbReference type="GO" id="GO:0046872">
    <property type="term" value="F:metal ion binding"/>
    <property type="evidence" value="ECO:0007669"/>
    <property type="project" value="UniProtKB-UniRule"/>
</dbReference>
<evidence type="ECO:0000256" key="4">
    <source>
        <dbReference type="ARBA" id="ARBA00022833"/>
    </source>
</evidence>
<keyword evidence="9" id="KW-1185">Reference proteome</keyword>
<evidence type="ECO:0000313" key="9">
    <source>
        <dbReference type="Proteomes" id="UP001204953"/>
    </source>
</evidence>
<keyword evidence="2 6" id="KW-0479">Metal-binding</keyword>
<organism evidence="8 9">
    <name type="scientific">Limnofasciculus baicalensis BBK-W-15</name>
    <dbReference type="NCBI Taxonomy" id="2699891"/>
    <lineage>
        <taxon>Bacteria</taxon>
        <taxon>Bacillati</taxon>
        <taxon>Cyanobacteriota</taxon>
        <taxon>Cyanophyceae</taxon>
        <taxon>Coleofasciculales</taxon>
        <taxon>Coleofasciculaceae</taxon>
        <taxon>Limnofasciculus</taxon>
        <taxon>Limnofasciculus baicalensis</taxon>
    </lineage>
</organism>
<dbReference type="SUPFAM" id="SSF55486">
    <property type="entry name" value="Metalloproteases ('zincins'), catalytic domain"/>
    <property type="match status" value="1"/>
</dbReference>
<name>A0AAE3KPS4_9CYAN</name>
<proteinExistence type="inferred from homology"/>
<dbReference type="Pfam" id="PF01432">
    <property type="entry name" value="Peptidase_M3"/>
    <property type="match status" value="1"/>
</dbReference>
<gene>
    <name evidence="8" type="ORF">NJ959_16185</name>
</gene>
<reference evidence="8" key="1">
    <citation type="submission" date="2022-06" db="EMBL/GenBank/DDBJ databases">
        <title>New cyanobacteria of genus Symplocastrum in benthos of Lake Baikal.</title>
        <authorList>
            <person name="Sorokovikova E."/>
            <person name="Tikhonova I."/>
            <person name="Krasnopeev A."/>
            <person name="Evseev P."/>
            <person name="Gladkikh A."/>
            <person name="Belykh O."/>
        </authorList>
    </citation>
    <scope>NUCLEOTIDE SEQUENCE</scope>
    <source>
        <strain evidence="8">BBK-W-15</strain>
    </source>
</reference>
<dbReference type="AlphaFoldDB" id="A0AAE3KPS4"/>
<dbReference type="InterPro" id="IPR001567">
    <property type="entry name" value="Pept_M3A_M3B_dom"/>
</dbReference>
<dbReference type="EMBL" id="JAMZMM010000158">
    <property type="protein sequence ID" value="MCP2729973.1"/>
    <property type="molecule type" value="Genomic_DNA"/>
</dbReference>
<comment type="cofactor">
    <cofactor evidence="6">
        <name>Zn(2+)</name>
        <dbReference type="ChEBI" id="CHEBI:29105"/>
    </cofactor>
    <text evidence="6">Binds 1 zinc ion.</text>
</comment>
<dbReference type="GO" id="GO:0004222">
    <property type="term" value="F:metalloendopeptidase activity"/>
    <property type="evidence" value="ECO:0007669"/>
    <property type="project" value="InterPro"/>
</dbReference>
<feature type="domain" description="Peptidase M3A/M3B catalytic" evidence="7">
    <location>
        <begin position="8"/>
        <end position="41"/>
    </location>
</feature>
<sequence>MRKWGCDRDTILALGGSLKPMEVFRAFRGREQSTQPLLRHSSLVAVRE</sequence>
<dbReference type="GO" id="GO:0006508">
    <property type="term" value="P:proteolysis"/>
    <property type="evidence" value="ECO:0007669"/>
    <property type="project" value="UniProtKB-KW"/>
</dbReference>
<protein>
    <submittedName>
        <fullName evidence="8">M3 family metallopeptidase</fullName>
    </submittedName>
</protein>
<evidence type="ECO:0000256" key="2">
    <source>
        <dbReference type="ARBA" id="ARBA00022723"/>
    </source>
</evidence>
<comment type="similarity">
    <text evidence="6">Belongs to the peptidase M3 family.</text>
</comment>
<evidence type="ECO:0000256" key="3">
    <source>
        <dbReference type="ARBA" id="ARBA00022801"/>
    </source>
</evidence>
<evidence type="ECO:0000256" key="5">
    <source>
        <dbReference type="ARBA" id="ARBA00023049"/>
    </source>
</evidence>
<dbReference type="Gene3D" id="1.10.1370.40">
    <property type="match status" value="1"/>
</dbReference>
<evidence type="ECO:0000256" key="6">
    <source>
        <dbReference type="RuleBase" id="RU003435"/>
    </source>
</evidence>
<dbReference type="Proteomes" id="UP001204953">
    <property type="component" value="Unassembled WGS sequence"/>
</dbReference>
<keyword evidence="3 6" id="KW-0378">Hydrolase</keyword>
<accession>A0AAE3KPS4</accession>
<keyword evidence="4 6" id="KW-0862">Zinc</keyword>